<gene>
    <name evidence="1" type="ORF">MNBD_BACTEROID03-284</name>
</gene>
<organism evidence="1">
    <name type="scientific">hydrothermal vent metagenome</name>
    <dbReference type="NCBI Taxonomy" id="652676"/>
    <lineage>
        <taxon>unclassified sequences</taxon>
        <taxon>metagenomes</taxon>
        <taxon>ecological metagenomes</taxon>
    </lineage>
</organism>
<protein>
    <submittedName>
        <fullName evidence="1">Uncharacterized protein</fullName>
    </submittedName>
</protein>
<dbReference type="AlphaFoldDB" id="A0A3B0SZ41"/>
<proteinExistence type="predicted"/>
<evidence type="ECO:0000313" key="1">
    <source>
        <dbReference type="EMBL" id="VAW11315.1"/>
    </source>
</evidence>
<sequence>MLAQRTLIFATLLLCTLGAFSQTQDGNDGDDVLSDDEIIIKKFKKTIFKLALYNTQLADGDIIVDLADTYGGIPEQARLLAVRNPSWKNIKDGVIGELLPEYSKQGTYLETVYDKELMRDIDQYIKYV</sequence>
<accession>A0A3B0SZ41</accession>
<reference evidence="1" key="1">
    <citation type="submission" date="2018-06" db="EMBL/GenBank/DDBJ databases">
        <authorList>
            <person name="Zhirakovskaya E."/>
        </authorList>
    </citation>
    <scope>NUCLEOTIDE SEQUENCE</scope>
</reference>
<name>A0A3B0SZ41_9ZZZZ</name>
<dbReference type="EMBL" id="UOEL01000058">
    <property type="protein sequence ID" value="VAW11315.1"/>
    <property type="molecule type" value="Genomic_DNA"/>
</dbReference>